<accession>A0A562Q3M3</accession>
<protein>
    <submittedName>
        <fullName evidence="2">DUF2442 domain-containing protein</fullName>
    </submittedName>
    <submittedName>
        <fullName evidence="3">Uncharacterized protein DUF2442</fullName>
    </submittedName>
</protein>
<gene>
    <name evidence="2" type="ORF">GO485_21655</name>
    <name evidence="3" type="ORF">IP92_00345</name>
</gene>
<dbReference type="RefSeq" id="WP_145872798.1">
    <property type="nucleotide sequence ID" value="NZ_CP046904.1"/>
</dbReference>
<sequence>MDITDTAFDAANRRGAETKVAFPPAVAVRYDRRISRVVIALASGLEIAFSPRDVQGLEQAQPADLADARISPSGLGVHFPKLDADIYIPALLEGFLGSKRWMASQMGREGGKATTDAKAAAARANGKLGGRPKKLKAPEDA</sequence>
<feature type="region of interest" description="Disordered" evidence="1">
    <location>
        <begin position="106"/>
        <end position="141"/>
    </location>
</feature>
<keyword evidence="5" id="KW-1185">Reference proteome</keyword>
<evidence type="ECO:0000313" key="4">
    <source>
        <dbReference type="Proteomes" id="UP000315112"/>
    </source>
</evidence>
<dbReference type="Pfam" id="PF10387">
    <property type="entry name" value="DUF2442"/>
    <property type="match status" value="1"/>
</dbReference>
<dbReference type="InterPro" id="IPR018841">
    <property type="entry name" value="DUF2442"/>
</dbReference>
<evidence type="ECO:0000313" key="5">
    <source>
        <dbReference type="Proteomes" id="UP000437862"/>
    </source>
</evidence>
<dbReference type="Proteomes" id="UP000437862">
    <property type="component" value="Chromosome"/>
</dbReference>
<organism evidence="3 4">
    <name type="scientific">Pseudoduganella flava</name>
    <dbReference type="NCBI Taxonomy" id="871742"/>
    <lineage>
        <taxon>Bacteria</taxon>
        <taxon>Pseudomonadati</taxon>
        <taxon>Pseudomonadota</taxon>
        <taxon>Betaproteobacteria</taxon>
        <taxon>Burkholderiales</taxon>
        <taxon>Oxalobacteraceae</taxon>
        <taxon>Telluria group</taxon>
        <taxon>Pseudoduganella</taxon>
    </lineage>
</organism>
<feature type="compositionally biased region" description="Low complexity" evidence="1">
    <location>
        <begin position="112"/>
        <end position="126"/>
    </location>
</feature>
<dbReference type="EMBL" id="CP046904">
    <property type="protein sequence ID" value="QGZ41408.1"/>
    <property type="molecule type" value="Genomic_DNA"/>
</dbReference>
<dbReference type="EMBL" id="VLKW01000001">
    <property type="protein sequence ID" value="TWI51361.1"/>
    <property type="molecule type" value="Genomic_DNA"/>
</dbReference>
<reference evidence="3 4" key="1">
    <citation type="journal article" date="2015" name="Stand. Genomic Sci.">
        <title>Genomic Encyclopedia of Bacterial and Archaeal Type Strains, Phase III: the genomes of soil and plant-associated and newly described type strains.</title>
        <authorList>
            <person name="Whitman W.B."/>
            <person name="Woyke T."/>
            <person name="Klenk H.P."/>
            <person name="Zhou Y."/>
            <person name="Lilburn T.G."/>
            <person name="Beck B.J."/>
            <person name="De Vos P."/>
            <person name="Vandamme P."/>
            <person name="Eisen J.A."/>
            <person name="Garrity G."/>
            <person name="Hugenholtz P."/>
            <person name="Kyrpides N.C."/>
        </authorList>
    </citation>
    <scope>NUCLEOTIDE SEQUENCE [LARGE SCALE GENOMIC DNA]</scope>
    <source>
        <strain evidence="3 4">CGMCC 1.10685</strain>
    </source>
</reference>
<dbReference type="AlphaFoldDB" id="A0A562Q3M3"/>
<proteinExistence type="predicted"/>
<evidence type="ECO:0000313" key="3">
    <source>
        <dbReference type="EMBL" id="TWI51361.1"/>
    </source>
</evidence>
<reference evidence="2 5" key="3">
    <citation type="submission" date="2019-12" db="EMBL/GenBank/DDBJ databases">
        <title>Draft Genome Sequences of Six Type Strains of the Genus Massilia.</title>
        <authorList>
            <person name="Miess H."/>
            <person name="Frediansyah A."/>
            <person name="Goeker M."/>
            <person name="Gross H."/>
        </authorList>
    </citation>
    <scope>NUCLEOTIDE SEQUENCE [LARGE SCALE GENOMIC DNA]</scope>
    <source>
        <strain evidence="2 5">DSM 26639</strain>
    </source>
</reference>
<dbReference type="OrthoDB" id="8563470at2"/>
<name>A0A562Q3M3_9BURK</name>
<reference evidence="3" key="2">
    <citation type="submission" date="2019-07" db="EMBL/GenBank/DDBJ databases">
        <authorList>
            <person name="Whitman W."/>
            <person name="Huntemann M."/>
            <person name="Clum A."/>
            <person name="Pillay M."/>
            <person name="Palaniappan K."/>
            <person name="Varghese N."/>
            <person name="Mikhailova N."/>
            <person name="Stamatis D."/>
            <person name="Reddy T."/>
            <person name="Daum C."/>
            <person name="Shapiro N."/>
            <person name="Ivanova N."/>
            <person name="Kyrpides N."/>
            <person name="Woyke T."/>
        </authorList>
    </citation>
    <scope>NUCLEOTIDE SEQUENCE</scope>
    <source>
        <strain evidence="3">CGMCC 1.10685</strain>
    </source>
</reference>
<dbReference type="Proteomes" id="UP000315112">
    <property type="component" value="Unassembled WGS sequence"/>
</dbReference>
<evidence type="ECO:0000313" key="2">
    <source>
        <dbReference type="EMBL" id="QGZ41408.1"/>
    </source>
</evidence>
<dbReference type="Gene3D" id="3.30.2020.40">
    <property type="entry name" value="Uncharacterised protein PF10387, DUF2442"/>
    <property type="match status" value="1"/>
</dbReference>
<evidence type="ECO:0000256" key="1">
    <source>
        <dbReference type="SAM" id="MobiDB-lite"/>
    </source>
</evidence>